<proteinExistence type="predicted"/>
<evidence type="ECO:0000313" key="1">
    <source>
        <dbReference type="EMBL" id="AEG94751.1"/>
    </source>
</evidence>
<evidence type="ECO:0000313" key="2">
    <source>
        <dbReference type="Proteomes" id="UP000008385"/>
    </source>
</evidence>
<dbReference type="HOGENOM" id="CLU_2828179_0_0_4"/>
<name>F5Y1G7_RAMTT</name>
<dbReference type="Proteomes" id="UP000008385">
    <property type="component" value="Chromosome"/>
</dbReference>
<dbReference type="AlphaFoldDB" id="F5Y1G7"/>
<keyword evidence="2" id="KW-1185">Reference proteome</keyword>
<sequence>MIAIYGLAKLLEAGDHAVFQATGQWLSGHSLKHLVAAAAAVPVVVALGTRQNAATIAPTRRGGEET</sequence>
<reference evidence="1 2" key="2">
    <citation type="journal article" date="2011" name="PLoS ONE">
        <title>The Cyst-Dividing Bacterium Ramlibacter tataouinensis TTB310 Genome Reveals a Well-Stocked Toolbox for Adaptation to a Desert Environment.</title>
        <authorList>
            <person name="De Luca G."/>
            <person name="Barakat M."/>
            <person name="Ortet P."/>
            <person name="Fochesato S."/>
            <person name="Jourlin-Castelli C."/>
            <person name="Ansaldi M."/>
            <person name="Py B."/>
            <person name="Fichant G."/>
            <person name="Coutinho P.M."/>
            <person name="Voulhoux R."/>
            <person name="Bastien O."/>
            <person name="Marechal E."/>
            <person name="Henrissat B."/>
            <person name="Quentin Y."/>
            <person name="Noirot P."/>
            <person name="Filloux A."/>
            <person name="Mejean V."/>
            <person name="Dubow M.S."/>
            <person name="Barras F."/>
            <person name="Barbe V."/>
            <person name="Weissenbach J."/>
            <person name="Mihalcescu I."/>
            <person name="Vermeglio A."/>
            <person name="Achouak W."/>
            <person name="Heulin T."/>
        </authorList>
    </citation>
    <scope>NUCLEOTIDE SEQUENCE [LARGE SCALE GENOMIC DNA]</scope>
    <source>
        <strain evidence="2">ATCC BAA-407 / DSM 14655 / LMG 21543 / TTB310</strain>
    </source>
</reference>
<dbReference type="STRING" id="365046.Rta_36360"/>
<accession>F5Y1G7</accession>
<dbReference type="KEGG" id="rta:Rta_36360"/>
<dbReference type="EMBL" id="CP000245">
    <property type="protein sequence ID" value="AEG94751.1"/>
    <property type="molecule type" value="Genomic_DNA"/>
</dbReference>
<reference evidence="2" key="1">
    <citation type="submission" date="2006-01" db="EMBL/GenBank/DDBJ databases">
        <title>Genome of the cyst-dividing bacterium Ramlibacter tataouinensis.</title>
        <authorList>
            <person name="Barakat M."/>
            <person name="Ortet P."/>
            <person name="De Luca G."/>
            <person name="Jourlin-Castelli C."/>
            <person name="Ansaldi M."/>
            <person name="Py B."/>
            <person name="Fichant G."/>
            <person name="Coutinho P."/>
            <person name="Voulhoux R."/>
            <person name="Bastien O."/>
            <person name="Roy S."/>
            <person name="Marechal E."/>
            <person name="Henrissat B."/>
            <person name="Quentin Y."/>
            <person name="Noirot P."/>
            <person name="Filloux A."/>
            <person name="Mejean V."/>
            <person name="DuBow M."/>
            <person name="Barras F."/>
            <person name="Heulin T."/>
        </authorList>
    </citation>
    <scope>NUCLEOTIDE SEQUENCE [LARGE SCALE GENOMIC DNA]</scope>
    <source>
        <strain evidence="2">ATCC BAA-407 / DSM 14655 / LMG 21543 / TTB310</strain>
    </source>
</reference>
<protein>
    <submittedName>
        <fullName evidence="1">Uncharacterized protein</fullName>
    </submittedName>
</protein>
<dbReference type="RefSeq" id="WP_013902979.1">
    <property type="nucleotide sequence ID" value="NC_015677.1"/>
</dbReference>
<dbReference type="PATRIC" id="fig|365046.3.peg.3726"/>
<organism evidence="1 2">
    <name type="scientific">Ramlibacter tataouinensis (strain ATCC BAA-407 / DSM 14655 / LMG 21543 / TTB310)</name>
    <dbReference type="NCBI Taxonomy" id="365046"/>
    <lineage>
        <taxon>Bacteria</taxon>
        <taxon>Pseudomonadati</taxon>
        <taxon>Pseudomonadota</taxon>
        <taxon>Betaproteobacteria</taxon>
        <taxon>Burkholderiales</taxon>
        <taxon>Comamonadaceae</taxon>
        <taxon>Ramlibacter</taxon>
    </lineage>
</organism>
<gene>
    <name evidence="1" type="ordered locus">Rta_36360</name>
</gene>